<dbReference type="InterPro" id="IPR001647">
    <property type="entry name" value="HTH_TetR"/>
</dbReference>
<accession>A0ABS8D9W5</accession>
<keyword evidence="3 5" id="KW-0238">DNA-binding</keyword>
<dbReference type="InterPro" id="IPR036271">
    <property type="entry name" value="Tet_transcr_reg_TetR-rel_C_sf"/>
</dbReference>
<evidence type="ECO:0000256" key="1">
    <source>
        <dbReference type="ARBA" id="ARBA00022491"/>
    </source>
</evidence>
<dbReference type="Pfam" id="PF00440">
    <property type="entry name" value="TetR_N"/>
    <property type="match status" value="1"/>
</dbReference>
<dbReference type="InterPro" id="IPR039536">
    <property type="entry name" value="TetR_C_Proteobacteria"/>
</dbReference>
<dbReference type="PROSITE" id="PS01081">
    <property type="entry name" value="HTH_TETR_1"/>
    <property type="match status" value="1"/>
</dbReference>
<protein>
    <submittedName>
        <fullName evidence="7">TetR/AcrR family transcriptional regulator</fullName>
    </submittedName>
</protein>
<feature type="domain" description="HTH tetR-type" evidence="6">
    <location>
        <begin position="7"/>
        <end position="67"/>
    </location>
</feature>
<dbReference type="PANTHER" id="PTHR30055:SF224">
    <property type="entry name" value="TRANSCRIPTIONAL REGULATOR TETR FAMILY"/>
    <property type="match status" value="1"/>
</dbReference>
<reference evidence="7" key="1">
    <citation type="submission" date="2021-10" db="EMBL/GenBank/DDBJ databases">
        <title>The complete genome sequence of Leeia sp. TBRC 13508.</title>
        <authorList>
            <person name="Charoenyingcharoen P."/>
            <person name="Yukphan P."/>
        </authorList>
    </citation>
    <scope>NUCLEOTIDE SEQUENCE</scope>
    <source>
        <strain evidence="7">TBRC 13508</strain>
    </source>
</reference>
<sequence>MTLRLRDKKHQAILDAAIDTFRQQGYELTSMDQIAATANVSKRTVYNHFPSKEKLFAEILMHLWERSAASIDFQYQPTVSLAKQLHAMLLNKLNFLADTTFLDLARMAMAELIHRPDRAQEIVCRMNEKEGGLGGWIRSAIEHQQLKPVDVDFAAMQLEGLVKSFAFWPQVTMGQPIPTTEMREKIALSAVTMFLTHYAISPVALDLDQE</sequence>
<gene>
    <name evidence="7" type="ORF">LIN78_15755</name>
</gene>
<dbReference type="RefSeq" id="WP_227181822.1">
    <property type="nucleotide sequence ID" value="NZ_JAJBZT010000011.1"/>
</dbReference>
<dbReference type="Proteomes" id="UP001165395">
    <property type="component" value="Unassembled WGS sequence"/>
</dbReference>
<evidence type="ECO:0000313" key="7">
    <source>
        <dbReference type="EMBL" id="MCB6185002.1"/>
    </source>
</evidence>
<dbReference type="InterPro" id="IPR023772">
    <property type="entry name" value="DNA-bd_HTH_TetR-type_CS"/>
</dbReference>
<dbReference type="Gene3D" id="1.10.357.10">
    <property type="entry name" value="Tetracycline Repressor, domain 2"/>
    <property type="match status" value="1"/>
</dbReference>
<comment type="caution">
    <text evidence="7">The sequence shown here is derived from an EMBL/GenBank/DDBJ whole genome shotgun (WGS) entry which is preliminary data.</text>
</comment>
<dbReference type="PROSITE" id="PS50977">
    <property type="entry name" value="HTH_TETR_2"/>
    <property type="match status" value="1"/>
</dbReference>
<dbReference type="PANTHER" id="PTHR30055">
    <property type="entry name" value="HTH-TYPE TRANSCRIPTIONAL REGULATOR RUTR"/>
    <property type="match status" value="1"/>
</dbReference>
<dbReference type="EMBL" id="JAJBZT010000011">
    <property type="protein sequence ID" value="MCB6185002.1"/>
    <property type="molecule type" value="Genomic_DNA"/>
</dbReference>
<proteinExistence type="predicted"/>
<organism evidence="7 8">
    <name type="scientific">Leeia speluncae</name>
    <dbReference type="NCBI Taxonomy" id="2884804"/>
    <lineage>
        <taxon>Bacteria</taxon>
        <taxon>Pseudomonadati</taxon>
        <taxon>Pseudomonadota</taxon>
        <taxon>Betaproteobacteria</taxon>
        <taxon>Neisseriales</taxon>
        <taxon>Leeiaceae</taxon>
        <taxon>Leeia</taxon>
    </lineage>
</organism>
<dbReference type="SUPFAM" id="SSF48498">
    <property type="entry name" value="Tetracyclin repressor-like, C-terminal domain"/>
    <property type="match status" value="1"/>
</dbReference>
<name>A0ABS8D9W5_9NEIS</name>
<dbReference type="SUPFAM" id="SSF46689">
    <property type="entry name" value="Homeodomain-like"/>
    <property type="match status" value="1"/>
</dbReference>
<evidence type="ECO:0000256" key="2">
    <source>
        <dbReference type="ARBA" id="ARBA00023015"/>
    </source>
</evidence>
<keyword evidence="8" id="KW-1185">Reference proteome</keyword>
<dbReference type="Pfam" id="PF14246">
    <property type="entry name" value="TetR_C_7"/>
    <property type="match status" value="1"/>
</dbReference>
<keyword evidence="2" id="KW-0805">Transcription regulation</keyword>
<evidence type="ECO:0000313" key="8">
    <source>
        <dbReference type="Proteomes" id="UP001165395"/>
    </source>
</evidence>
<dbReference type="InterPro" id="IPR050109">
    <property type="entry name" value="HTH-type_TetR-like_transc_reg"/>
</dbReference>
<keyword evidence="4" id="KW-0804">Transcription</keyword>
<evidence type="ECO:0000256" key="4">
    <source>
        <dbReference type="ARBA" id="ARBA00023163"/>
    </source>
</evidence>
<evidence type="ECO:0000259" key="6">
    <source>
        <dbReference type="PROSITE" id="PS50977"/>
    </source>
</evidence>
<dbReference type="InterPro" id="IPR009057">
    <property type="entry name" value="Homeodomain-like_sf"/>
</dbReference>
<dbReference type="Gene3D" id="1.10.10.60">
    <property type="entry name" value="Homeodomain-like"/>
    <property type="match status" value="1"/>
</dbReference>
<evidence type="ECO:0000256" key="5">
    <source>
        <dbReference type="PROSITE-ProRule" id="PRU00335"/>
    </source>
</evidence>
<dbReference type="PRINTS" id="PR00455">
    <property type="entry name" value="HTHTETR"/>
</dbReference>
<keyword evidence="1" id="KW-0678">Repressor</keyword>
<feature type="DNA-binding region" description="H-T-H motif" evidence="5">
    <location>
        <begin position="30"/>
        <end position="49"/>
    </location>
</feature>
<evidence type="ECO:0000256" key="3">
    <source>
        <dbReference type="ARBA" id="ARBA00023125"/>
    </source>
</evidence>